<accession>A0A484B3Y5</accession>
<protein>
    <submittedName>
        <fullName evidence="1">Uncharacterized protein</fullName>
    </submittedName>
</protein>
<proteinExistence type="predicted"/>
<comment type="caution">
    <text evidence="1">The sequence shown here is derived from an EMBL/GenBank/DDBJ whole genome shotgun (WGS) entry which is preliminary data.</text>
</comment>
<evidence type="ECO:0000313" key="2">
    <source>
        <dbReference type="Proteomes" id="UP000295192"/>
    </source>
</evidence>
<name>A0A484B3Y5_DRONA</name>
<dbReference type="OMA" id="HRHPLNN"/>
<gene>
    <name evidence="1" type="ORF">AWZ03_010152</name>
</gene>
<evidence type="ECO:0000313" key="1">
    <source>
        <dbReference type="EMBL" id="TDG43428.1"/>
    </source>
</evidence>
<sequence>MSVIHRNCSSVMRKATSTLCSCGQNVSLLEAKVNQAAESIRRMHSNSIIKKWMLNKIPPVKYVNGQKVARRKDTCHRHPLNNEFMSKNAKYRWAEFRRKLILGKYAM</sequence>
<keyword evidence="2" id="KW-1185">Reference proteome</keyword>
<organism evidence="1 2">
    <name type="scientific">Drosophila navojoa</name>
    <name type="common">Fruit fly</name>
    <dbReference type="NCBI Taxonomy" id="7232"/>
    <lineage>
        <taxon>Eukaryota</taxon>
        <taxon>Metazoa</taxon>
        <taxon>Ecdysozoa</taxon>
        <taxon>Arthropoda</taxon>
        <taxon>Hexapoda</taxon>
        <taxon>Insecta</taxon>
        <taxon>Pterygota</taxon>
        <taxon>Neoptera</taxon>
        <taxon>Endopterygota</taxon>
        <taxon>Diptera</taxon>
        <taxon>Brachycera</taxon>
        <taxon>Muscomorpha</taxon>
        <taxon>Ephydroidea</taxon>
        <taxon>Drosophilidae</taxon>
        <taxon>Drosophila</taxon>
    </lineage>
</organism>
<reference evidence="1 2" key="1">
    <citation type="journal article" date="2019" name="J. Hered.">
        <title>An Improved Genome Assembly for Drosophila navojoa, the Basal Species in the mojavensis Cluster.</title>
        <authorList>
            <person name="Vanderlinde T."/>
            <person name="Dupim E.G."/>
            <person name="Nazario-Yepiz N.O."/>
            <person name="Carvalho A.B."/>
        </authorList>
    </citation>
    <scope>NUCLEOTIDE SEQUENCE [LARGE SCALE GENOMIC DNA]</scope>
    <source>
        <strain evidence="1">Navoj_Jal97</strain>
        <tissue evidence="1">Whole organism</tissue>
    </source>
</reference>
<dbReference type="Proteomes" id="UP000295192">
    <property type="component" value="Unassembled WGS sequence"/>
</dbReference>
<dbReference type="EMBL" id="LSRL02000157">
    <property type="protein sequence ID" value="TDG43428.1"/>
    <property type="molecule type" value="Genomic_DNA"/>
</dbReference>
<dbReference type="AlphaFoldDB" id="A0A484B3Y5"/>